<keyword evidence="3" id="KW-0732">Signal</keyword>
<evidence type="ECO:0000256" key="1">
    <source>
        <dbReference type="SAM" id="MobiDB-lite"/>
    </source>
</evidence>
<keyword evidence="2" id="KW-0812">Transmembrane</keyword>
<dbReference type="EMBL" id="MU069604">
    <property type="protein sequence ID" value="KAF5837771.1"/>
    <property type="molecule type" value="Genomic_DNA"/>
</dbReference>
<reference evidence="4" key="1">
    <citation type="submission" date="2017-08" db="EMBL/GenBank/DDBJ databases">
        <authorList>
            <person name="Polle J.E."/>
            <person name="Barry K."/>
            <person name="Cushman J."/>
            <person name="Schmutz J."/>
            <person name="Tran D."/>
            <person name="Hathwaick L.T."/>
            <person name="Yim W.C."/>
            <person name="Jenkins J."/>
            <person name="Mckie-Krisberg Z.M."/>
            <person name="Prochnik S."/>
            <person name="Lindquist E."/>
            <person name="Dockter R.B."/>
            <person name="Adam C."/>
            <person name="Molina H."/>
            <person name="Bunkerborg J."/>
            <person name="Jin E."/>
            <person name="Buchheim M."/>
            <person name="Magnuson J."/>
        </authorList>
    </citation>
    <scope>NUCLEOTIDE SEQUENCE</scope>
    <source>
        <strain evidence="4">CCAP 19/18</strain>
    </source>
</reference>
<feature type="region of interest" description="Disordered" evidence="1">
    <location>
        <begin position="85"/>
        <end position="140"/>
    </location>
</feature>
<evidence type="ECO:0000313" key="4">
    <source>
        <dbReference type="EMBL" id="KAF5837771.1"/>
    </source>
</evidence>
<keyword evidence="2" id="KW-1133">Transmembrane helix</keyword>
<dbReference type="Proteomes" id="UP000815325">
    <property type="component" value="Unassembled WGS sequence"/>
</dbReference>
<evidence type="ECO:0000256" key="3">
    <source>
        <dbReference type="SAM" id="SignalP"/>
    </source>
</evidence>
<evidence type="ECO:0000313" key="5">
    <source>
        <dbReference type="Proteomes" id="UP000815325"/>
    </source>
</evidence>
<feature type="chain" id="PRO_5045557912" evidence="3">
    <location>
        <begin position="18"/>
        <end position="218"/>
    </location>
</feature>
<keyword evidence="2" id="KW-0472">Membrane</keyword>
<protein>
    <submittedName>
        <fullName evidence="4">Uncharacterized protein</fullName>
    </submittedName>
</protein>
<comment type="caution">
    <text evidence="4">The sequence shown here is derived from an EMBL/GenBank/DDBJ whole genome shotgun (WGS) entry which is preliminary data.</text>
</comment>
<sequence length="218" mass="22593">MLLKGVLLALTAGALHSANDLMRKAAHSRLGLSSTALVTLCAIIDAFLVGTAFILVGEQPTVIGLAGVGIVTLGGYLLSQVATSPDATDVPKHSSDLSSNPKDEGDELLQDVREDGNAAMYPTGLGGKATRRSGSAGAGMDKLGAGGGTRSCWERIAQLPRQPRLSGSLMMLCVAAAWSITASLDKLGVRYGSLWTYFAAQRLIIGMHEQACAACTHP</sequence>
<feature type="signal peptide" evidence="3">
    <location>
        <begin position="1"/>
        <end position="17"/>
    </location>
</feature>
<gene>
    <name evidence="4" type="ORF">DUNSADRAFT_3914</name>
</gene>
<accession>A0ABQ7GT51</accession>
<feature type="transmembrane region" description="Helical" evidence="2">
    <location>
        <begin position="33"/>
        <end position="55"/>
    </location>
</feature>
<keyword evidence="5" id="KW-1185">Reference proteome</keyword>
<organism evidence="4 5">
    <name type="scientific">Dunaliella salina</name>
    <name type="common">Green alga</name>
    <name type="synonym">Protococcus salinus</name>
    <dbReference type="NCBI Taxonomy" id="3046"/>
    <lineage>
        <taxon>Eukaryota</taxon>
        <taxon>Viridiplantae</taxon>
        <taxon>Chlorophyta</taxon>
        <taxon>core chlorophytes</taxon>
        <taxon>Chlorophyceae</taxon>
        <taxon>CS clade</taxon>
        <taxon>Chlamydomonadales</taxon>
        <taxon>Dunaliellaceae</taxon>
        <taxon>Dunaliella</taxon>
    </lineage>
</organism>
<proteinExistence type="predicted"/>
<evidence type="ECO:0000256" key="2">
    <source>
        <dbReference type="SAM" id="Phobius"/>
    </source>
</evidence>
<feature type="transmembrane region" description="Helical" evidence="2">
    <location>
        <begin position="62"/>
        <end position="82"/>
    </location>
</feature>
<name>A0ABQ7GT51_DUNSA</name>